<dbReference type="PANTHER" id="PTHR45125:SF3">
    <property type="entry name" value="NO-APICAL-MERISTEM-ASSOCIATED CARBOXY-TERMINAL DOMAIN PROTEIN"/>
    <property type="match status" value="1"/>
</dbReference>
<feature type="compositionally biased region" description="Polar residues" evidence="1">
    <location>
        <begin position="81"/>
        <end position="104"/>
    </location>
</feature>
<evidence type="ECO:0000313" key="4">
    <source>
        <dbReference type="Proteomes" id="UP000325313"/>
    </source>
</evidence>
<dbReference type="Pfam" id="PF14303">
    <property type="entry name" value="NAM-associated"/>
    <property type="match status" value="1"/>
</dbReference>
<sequence>MIDPALQALMPRTNKDSTEIEMLSAPQTTTRKRNMSTTDDTPSSNAPTPKNPPKKTVKPKPKKVVKNKKTETPKANATPKAVQTPNVTDTPNAAQNPNVTQTPKRLTPFPTKQAKANLALTTVIRRTKKAKKKPALPTIKNTRISSFVLRGLRQLRMEGKVPIRLARPFGERSQATIVQRSPTPSDRLEVSKINHRNPSDTTATNRISMALSLFTQLHEKPFTYMCCYNLLSTSPKWHEYNISMDKKHEVKKAPNPNPSSPLPGFLPSSTPADTTTSDASEDESTQQEPTRPIGRKKSKIAYQEEKLDVSNHEHLKKMASAHVDIVEAVKNQKDSISAQQSALERLADEAIMSKDLTGADEDVRRYYFLQRKKFLACLEKEMSESGPAAPST</sequence>
<protein>
    <recommendedName>
        <fullName evidence="2">No apical meristem-associated C-terminal domain-containing protein</fullName>
    </recommendedName>
</protein>
<feature type="compositionally biased region" description="Low complexity" evidence="1">
    <location>
        <begin position="262"/>
        <end position="278"/>
    </location>
</feature>
<comment type="caution">
    <text evidence="3">The sequence shown here is derived from an EMBL/GenBank/DDBJ whole genome shotgun (WGS) entry which is preliminary data.</text>
</comment>
<accession>A0A5B0S437</accession>
<name>A0A5B0S437_PUCGR</name>
<dbReference type="InterPro" id="IPR029466">
    <property type="entry name" value="NAM-associated_C"/>
</dbReference>
<feature type="region of interest" description="Disordered" evidence="1">
    <location>
        <begin position="248"/>
        <end position="298"/>
    </location>
</feature>
<dbReference type="PANTHER" id="PTHR45125">
    <property type="entry name" value="F21J9.4-RELATED"/>
    <property type="match status" value="1"/>
</dbReference>
<dbReference type="EMBL" id="VDEP01000077">
    <property type="protein sequence ID" value="KAA1132720.1"/>
    <property type="molecule type" value="Genomic_DNA"/>
</dbReference>
<reference evidence="3 4" key="1">
    <citation type="submission" date="2019-05" db="EMBL/GenBank/DDBJ databases">
        <title>Emergence of the Ug99 lineage of the wheat stem rust pathogen through somatic hybridization.</title>
        <authorList>
            <person name="Li F."/>
            <person name="Upadhyaya N.M."/>
            <person name="Sperschneider J."/>
            <person name="Matny O."/>
            <person name="Nguyen-Phuc H."/>
            <person name="Mago R."/>
            <person name="Raley C."/>
            <person name="Miller M.E."/>
            <person name="Silverstein K.A.T."/>
            <person name="Henningsen E."/>
            <person name="Hirsch C.D."/>
            <person name="Visser B."/>
            <person name="Pretorius Z.A."/>
            <person name="Steffenson B.J."/>
            <person name="Schwessinger B."/>
            <person name="Dodds P.N."/>
            <person name="Figueroa M."/>
        </authorList>
    </citation>
    <scope>NUCLEOTIDE SEQUENCE [LARGE SCALE GENOMIC DNA]</scope>
    <source>
        <strain evidence="3 4">Ug99</strain>
    </source>
</reference>
<feature type="compositionally biased region" description="Basic residues" evidence="1">
    <location>
        <begin position="52"/>
        <end position="67"/>
    </location>
</feature>
<organism evidence="3 4">
    <name type="scientific">Puccinia graminis f. sp. tritici</name>
    <dbReference type="NCBI Taxonomy" id="56615"/>
    <lineage>
        <taxon>Eukaryota</taxon>
        <taxon>Fungi</taxon>
        <taxon>Dikarya</taxon>
        <taxon>Basidiomycota</taxon>
        <taxon>Pucciniomycotina</taxon>
        <taxon>Pucciniomycetes</taxon>
        <taxon>Pucciniales</taxon>
        <taxon>Pucciniaceae</taxon>
        <taxon>Puccinia</taxon>
    </lineage>
</organism>
<evidence type="ECO:0000256" key="1">
    <source>
        <dbReference type="SAM" id="MobiDB-lite"/>
    </source>
</evidence>
<dbReference type="AlphaFoldDB" id="A0A5B0S437"/>
<evidence type="ECO:0000259" key="2">
    <source>
        <dbReference type="Pfam" id="PF14303"/>
    </source>
</evidence>
<feature type="region of interest" description="Disordered" evidence="1">
    <location>
        <begin position="1"/>
        <end position="107"/>
    </location>
</feature>
<dbReference type="Proteomes" id="UP000325313">
    <property type="component" value="Unassembled WGS sequence"/>
</dbReference>
<proteinExistence type="predicted"/>
<feature type="domain" description="No apical meristem-associated C-terminal" evidence="2">
    <location>
        <begin position="220"/>
        <end position="373"/>
    </location>
</feature>
<gene>
    <name evidence="3" type="ORF">PGTUg99_018950</name>
</gene>
<evidence type="ECO:0000313" key="3">
    <source>
        <dbReference type="EMBL" id="KAA1132720.1"/>
    </source>
</evidence>
<feature type="compositionally biased region" description="Polar residues" evidence="1">
    <location>
        <begin position="25"/>
        <end position="46"/>
    </location>
</feature>